<dbReference type="EMBL" id="BN000376">
    <property type="protein sequence ID" value="CAE51902.1"/>
    <property type="molecule type" value="mRNA"/>
</dbReference>
<dbReference type="PANTHER" id="PTHR11414:SF26">
    <property type="entry name" value="STEFIN-3"/>
    <property type="match status" value="1"/>
</dbReference>
<dbReference type="InterPro" id="IPR001713">
    <property type="entry name" value="Prot_inh_stefin"/>
</dbReference>
<evidence type="ECO:0000256" key="3">
    <source>
        <dbReference type="ARBA" id="ARBA00022490"/>
    </source>
</evidence>
<evidence type="ECO:0000256" key="1">
    <source>
        <dbReference type="ARBA" id="ARBA00004496"/>
    </source>
</evidence>
<dbReference type="CDD" id="cd00042">
    <property type="entry name" value="CY"/>
    <property type="match status" value="1"/>
</dbReference>
<dbReference type="EMBL" id="CH473967">
    <property type="protein sequence ID" value="EDM11284.1"/>
    <property type="molecule type" value="Genomic_DNA"/>
</dbReference>
<evidence type="ECO:0000256" key="4">
    <source>
        <dbReference type="ARBA" id="ARBA00022690"/>
    </source>
</evidence>
<dbReference type="Proteomes" id="UP000234681">
    <property type="component" value="Chromosome 11"/>
</dbReference>
<dbReference type="InterPro" id="IPR018073">
    <property type="entry name" value="Prot_inh_cystat_CS"/>
</dbReference>
<reference evidence="8" key="1">
    <citation type="journal article" date="2004" name="Genome Res.">
        <title>A genomic analysis of rat proteases and protease inhibitors.</title>
        <authorList>
            <person name="Puente X.S."/>
            <person name="Lopez-Otin C."/>
        </authorList>
    </citation>
    <scope>NUCLEOTIDE SEQUENCE</scope>
    <source>
        <strain evidence="8">Sprague-Dawley</strain>
    </source>
</reference>
<dbReference type="InterPro" id="IPR046350">
    <property type="entry name" value="Cystatin_sf"/>
</dbReference>
<dbReference type="RGD" id="1303106">
    <property type="gene designation" value="Stfa2l1"/>
</dbReference>
<protein>
    <submittedName>
        <fullName evidence="8">Stefin A2</fullName>
    </submittedName>
</protein>
<evidence type="ECO:0000259" key="7">
    <source>
        <dbReference type="SMART" id="SM00043"/>
    </source>
</evidence>
<reference evidence="9" key="3">
    <citation type="submission" date="2005-07" db="EMBL/GenBank/DDBJ databases">
        <authorList>
            <person name="Mural R.J."/>
            <person name="Li P.W."/>
            <person name="Adams M.D."/>
            <person name="Amanatides P.G."/>
            <person name="Baden-Tillson H."/>
            <person name="Barnstead M."/>
            <person name="Chin S.H."/>
            <person name="Dew I."/>
            <person name="Evans C.A."/>
            <person name="Ferriera S."/>
            <person name="Flanigan M."/>
            <person name="Fosler C."/>
            <person name="Glodek A."/>
            <person name="Gu Z."/>
            <person name="Holt R.A."/>
            <person name="Jennings D."/>
            <person name="Kraft C.L."/>
            <person name="Lu F."/>
            <person name="Nguyen T."/>
            <person name="Nusskern D.R."/>
            <person name="Pfannkoch C.M."/>
            <person name="Sitter C."/>
            <person name="Sutton G.G."/>
            <person name="Venter J.C."/>
            <person name="Wang Z."/>
            <person name="Woodage T."/>
            <person name="Zheng X.H."/>
            <person name="Zhong F."/>
        </authorList>
    </citation>
    <scope>NUCLEOTIDE SEQUENCE</scope>
    <source>
        <strain evidence="9">BN</strain>
    </source>
</reference>
<keyword evidence="3" id="KW-0963">Cytoplasm</keyword>
<name>A0A9K3Y852_RAT</name>
<dbReference type="Pfam" id="PF00031">
    <property type="entry name" value="Cystatin"/>
    <property type="match status" value="1"/>
</dbReference>
<dbReference type="SMART" id="SM00043">
    <property type="entry name" value="CY"/>
    <property type="match status" value="1"/>
</dbReference>
<dbReference type="GO" id="GO:0005737">
    <property type="term" value="C:cytoplasm"/>
    <property type="evidence" value="ECO:0007669"/>
    <property type="project" value="UniProtKB-SubCell"/>
</dbReference>
<dbReference type="RefSeq" id="NP_001004129.1">
    <property type="nucleotide sequence ID" value="NM_001004129.1"/>
</dbReference>
<dbReference type="SMR" id="A0A9K3Y852"/>
<feature type="domain" description="Cystatin" evidence="7">
    <location>
        <begin position="7"/>
        <end position="103"/>
    </location>
</feature>
<keyword evidence="5" id="KW-0789">Thiol protease inhibitor</keyword>
<dbReference type="AlphaFoldDB" id="A0A9K3Y852"/>
<dbReference type="GeneID" id="408214"/>
<dbReference type="CTD" id="268885"/>
<dbReference type="FunFam" id="3.10.450.10:FF:000001">
    <property type="entry name" value="Cystatin-A"/>
    <property type="match status" value="1"/>
</dbReference>
<dbReference type="SUPFAM" id="SSF54403">
    <property type="entry name" value="Cystatin/monellin"/>
    <property type="match status" value="1"/>
</dbReference>
<dbReference type="OrthoDB" id="2429551at2759"/>
<dbReference type="MEROPS" id="I25.001"/>
<sequence length="103" mass="11610">MNQDTIVITGGLSEARPATPEIQEIADKVKTLLEEKTNGKYEKFEAIQYKVQVVAGRNYFIKMDVGHGCFTHIKVFQGLSGKDDLELSGYQTNKTKNDELTHF</sequence>
<comment type="similarity">
    <text evidence="2">Belongs to the cystatin family.</text>
</comment>
<evidence type="ECO:0000313" key="9">
    <source>
        <dbReference type="EMBL" id="EDM11284.1"/>
    </source>
</evidence>
<evidence type="ECO:0000256" key="5">
    <source>
        <dbReference type="ARBA" id="ARBA00022704"/>
    </source>
</evidence>
<evidence type="ECO:0000256" key="2">
    <source>
        <dbReference type="ARBA" id="ARBA00009403"/>
    </source>
</evidence>
<gene>
    <name evidence="10" type="primary">Stfa2l1</name>
    <name evidence="9" type="synonym">Stfa2</name>
    <name evidence="8" type="synonym">stfa2</name>
    <name evidence="9" type="ORF">rCG_65929</name>
</gene>
<dbReference type="InterPro" id="IPR000010">
    <property type="entry name" value="Cystatin_dom"/>
</dbReference>
<evidence type="ECO:0000313" key="10">
    <source>
        <dbReference type="RGD" id="1303106"/>
    </source>
</evidence>
<comment type="function">
    <text evidence="6">This is an intracellular thiol proteinase inhibitor.</text>
</comment>
<dbReference type="PRINTS" id="PR00295">
    <property type="entry name" value="STEFINA"/>
</dbReference>
<dbReference type="KEGG" id="rno:408214"/>
<dbReference type="PROSITE" id="PS00287">
    <property type="entry name" value="CYSTATIN"/>
    <property type="match status" value="1"/>
</dbReference>
<organism evidence="8">
    <name type="scientific">Rattus norvegicus</name>
    <name type="common">Rat</name>
    <dbReference type="NCBI Taxonomy" id="10116"/>
    <lineage>
        <taxon>Eukaryota</taxon>
        <taxon>Metazoa</taxon>
        <taxon>Chordata</taxon>
        <taxon>Craniata</taxon>
        <taxon>Vertebrata</taxon>
        <taxon>Euteleostomi</taxon>
        <taxon>Mammalia</taxon>
        <taxon>Eutheria</taxon>
        <taxon>Euarchontoglires</taxon>
        <taxon>Glires</taxon>
        <taxon>Rodentia</taxon>
        <taxon>Myomorpha</taxon>
        <taxon>Muroidea</taxon>
        <taxon>Muridae</taxon>
        <taxon>Murinae</taxon>
        <taxon>Rattus</taxon>
    </lineage>
</organism>
<comment type="subcellular location">
    <subcellularLocation>
        <location evidence="1">Cytoplasm</location>
    </subcellularLocation>
</comment>
<evidence type="ECO:0000313" key="8">
    <source>
        <dbReference type="EMBL" id="CAE51902.1"/>
    </source>
</evidence>
<proteinExistence type="evidence at transcript level"/>
<dbReference type="Gene3D" id="3.10.450.10">
    <property type="match status" value="1"/>
</dbReference>
<evidence type="ECO:0000256" key="6">
    <source>
        <dbReference type="ARBA" id="ARBA00056152"/>
    </source>
</evidence>
<dbReference type="OMA" id="RNLHKFH"/>
<dbReference type="PANTHER" id="PTHR11414">
    <property type="entry name" value="CYSTATIN FAMILY MEMBER"/>
    <property type="match status" value="1"/>
</dbReference>
<reference evidence="9" key="2">
    <citation type="journal article" date="2005" name="Genome Res.">
        <title>Gene and alternative splicing annotation with AIR.</title>
        <authorList>
            <person name="Florea L."/>
            <person name="Di Francesco V."/>
            <person name="Miller J."/>
            <person name="Turner R."/>
            <person name="Yao A."/>
            <person name="Harris M."/>
            <person name="Walenz B."/>
            <person name="Mobarry C."/>
            <person name="Merkulov G.V."/>
            <person name="Charlab R."/>
            <person name="Dew I."/>
            <person name="Deng Z."/>
            <person name="Istrail S."/>
            <person name="Li P."/>
            <person name="Sutton G."/>
        </authorList>
    </citation>
    <scope>NUCLEOTIDE SEQUENCE</scope>
    <source>
        <strain evidence="9">BN</strain>
    </source>
</reference>
<accession>A0A9K3Y852</accession>
<dbReference type="AGR" id="RGD:1303106"/>
<dbReference type="GO" id="GO:0004869">
    <property type="term" value="F:cysteine-type endopeptidase inhibitor activity"/>
    <property type="evidence" value="ECO:0007669"/>
    <property type="project" value="UniProtKB-KW"/>
</dbReference>
<dbReference type="HOGENOM" id="CLU_150234_2_0_1"/>
<keyword evidence="4" id="KW-0646">Protease inhibitor</keyword>